<comment type="caution">
    <text evidence="2">The sequence shown here is derived from an EMBL/GenBank/DDBJ whole genome shotgun (WGS) entry which is preliminary data.</text>
</comment>
<keyword evidence="3" id="KW-1185">Reference proteome</keyword>
<accession>A0ABW5Z973</accession>
<sequence>MRKIALLSLLLIFTLLFSFQSCKGKEETLLPKNAIEEVVQTPIPTEFESKLRPNEKLKLGITYIDTVKYVAFNDDADDFYFIVEKNKDTIALLFNSDEYKYIRGEEIEIKWEIDSMRYAGDDSYLNFTEHLYKAKKLKSLKLTDKKTKFLWRENLYNKELKANFNSIVLNENYIAQISEPEKAALAYVSTFVGNECGWDGTAAENRTNLKCKILSALDLGYQCSYTHLELIRYWFRNDKDILKEIENCPTTPDGATIQDTFDEITIETKGNQITVYFKANGINMREGTSWSWDEKHYFEFKNNELILKEKAISPVVHDTFEVRGN</sequence>
<proteinExistence type="predicted"/>
<evidence type="ECO:0000313" key="3">
    <source>
        <dbReference type="Proteomes" id="UP001597549"/>
    </source>
</evidence>
<organism evidence="2 3">
    <name type="scientific">Flavobacterium ardleyense</name>
    <dbReference type="NCBI Taxonomy" id="2038737"/>
    <lineage>
        <taxon>Bacteria</taxon>
        <taxon>Pseudomonadati</taxon>
        <taxon>Bacteroidota</taxon>
        <taxon>Flavobacteriia</taxon>
        <taxon>Flavobacteriales</taxon>
        <taxon>Flavobacteriaceae</taxon>
        <taxon>Flavobacterium</taxon>
    </lineage>
</organism>
<evidence type="ECO:0000313" key="2">
    <source>
        <dbReference type="EMBL" id="MFD2909420.1"/>
    </source>
</evidence>
<feature type="signal peptide" evidence="1">
    <location>
        <begin position="1"/>
        <end position="24"/>
    </location>
</feature>
<reference evidence="3" key="1">
    <citation type="journal article" date="2019" name="Int. J. Syst. Evol. Microbiol.">
        <title>The Global Catalogue of Microorganisms (GCM) 10K type strain sequencing project: providing services to taxonomists for standard genome sequencing and annotation.</title>
        <authorList>
            <consortium name="The Broad Institute Genomics Platform"/>
            <consortium name="The Broad Institute Genome Sequencing Center for Infectious Disease"/>
            <person name="Wu L."/>
            <person name="Ma J."/>
        </authorList>
    </citation>
    <scope>NUCLEOTIDE SEQUENCE [LARGE SCALE GENOMIC DNA]</scope>
    <source>
        <strain evidence="3">KCTC 52644</strain>
    </source>
</reference>
<protein>
    <recommendedName>
        <fullName evidence="4">Lipoprotein</fullName>
    </recommendedName>
</protein>
<keyword evidence="1" id="KW-0732">Signal</keyword>
<dbReference type="EMBL" id="JBHUOL010000018">
    <property type="protein sequence ID" value="MFD2909420.1"/>
    <property type="molecule type" value="Genomic_DNA"/>
</dbReference>
<evidence type="ECO:0000256" key="1">
    <source>
        <dbReference type="SAM" id="SignalP"/>
    </source>
</evidence>
<dbReference type="Proteomes" id="UP001597549">
    <property type="component" value="Unassembled WGS sequence"/>
</dbReference>
<feature type="chain" id="PRO_5045498334" description="Lipoprotein" evidence="1">
    <location>
        <begin position="25"/>
        <end position="325"/>
    </location>
</feature>
<gene>
    <name evidence="2" type="ORF">ACFSX9_11840</name>
</gene>
<evidence type="ECO:0008006" key="4">
    <source>
        <dbReference type="Google" id="ProtNLM"/>
    </source>
</evidence>
<name>A0ABW5Z973_9FLAO</name>
<dbReference type="PROSITE" id="PS51257">
    <property type="entry name" value="PROKAR_LIPOPROTEIN"/>
    <property type="match status" value="1"/>
</dbReference>
<dbReference type="RefSeq" id="WP_379807915.1">
    <property type="nucleotide sequence ID" value="NZ_JBHUOL010000018.1"/>
</dbReference>